<feature type="domain" description="DDE Tnp4" evidence="8">
    <location>
        <begin position="174"/>
        <end position="332"/>
    </location>
</feature>
<feature type="non-terminal residue" evidence="9">
    <location>
        <position position="1"/>
    </location>
</feature>
<keyword evidence="5" id="KW-0479">Metal-binding</keyword>
<dbReference type="GO" id="GO:0046872">
    <property type="term" value="F:metal ion binding"/>
    <property type="evidence" value="ECO:0007669"/>
    <property type="project" value="UniProtKB-KW"/>
</dbReference>
<keyword evidence="4" id="KW-0540">Nuclease</keyword>
<dbReference type="GO" id="GO:0016787">
    <property type="term" value="F:hydrolase activity"/>
    <property type="evidence" value="ECO:0007669"/>
    <property type="project" value="UniProtKB-KW"/>
</dbReference>
<dbReference type="AlphaFoldDB" id="A0A6G0VV89"/>
<comment type="caution">
    <text evidence="9">The sequence shown here is derived from an EMBL/GenBank/DDBJ whole genome shotgun (WGS) entry which is preliminary data.</text>
</comment>
<comment type="similarity">
    <text evidence="3">Belongs to the HARBI1 family.</text>
</comment>
<evidence type="ECO:0000256" key="5">
    <source>
        <dbReference type="ARBA" id="ARBA00022723"/>
    </source>
</evidence>
<evidence type="ECO:0000259" key="8">
    <source>
        <dbReference type="Pfam" id="PF13359"/>
    </source>
</evidence>
<evidence type="ECO:0000313" key="9">
    <source>
        <dbReference type="EMBL" id="KAF0710247.1"/>
    </source>
</evidence>
<dbReference type="Proteomes" id="UP000478052">
    <property type="component" value="Unassembled WGS sequence"/>
</dbReference>
<dbReference type="OrthoDB" id="10062286at2759"/>
<keyword evidence="6" id="KW-0378">Hydrolase</keyword>
<evidence type="ECO:0000256" key="6">
    <source>
        <dbReference type="ARBA" id="ARBA00022801"/>
    </source>
</evidence>
<dbReference type="GO" id="GO:0004518">
    <property type="term" value="F:nuclease activity"/>
    <property type="evidence" value="ECO:0007669"/>
    <property type="project" value="UniProtKB-KW"/>
</dbReference>
<dbReference type="PANTHER" id="PTHR22930:SF85">
    <property type="entry name" value="GH03217P-RELATED"/>
    <property type="match status" value="1"/>
</dbReference>
<evidence type="ECO:0000256" key="1">
    <source>
        <dbReference type="ARBA" id="ARBA00001968"/>
    </source>
</evidence>
<name>A0A6G0VV89_APHCR</name>
<reference evidence="9 10" key="1">
    <citation type="submission" date="2019-08" db="EMBL/GenBank/DDBJ databases">
        <title>Whole genome of Aphis craccivora.</title>
        <authorList>
            <person name="Voronova N.V."/>
            <person name="Shulinski R.S."/>
            <person name="Bandarenka Y.V."/>
            <person name="Zhorov D.G."/>
            <person name="Warner D."/>
        </authorList>
    </citation>
    <scope>NUCLEOTIDE SEQUENCE [LARGE SCALE GENOMIC DNA]</scope>
    <source>
        <strain evidence="9">180601</strain>
        <tissue evidence="9">Whole Body</tissue>
    </source>
</reference>
<dbReference type="PANTHER" id="PTHR22930">
    <property type="match status" value="1"/>
</dbReference>
<dbReference type="InterPro" id="IPR045249">
    <property type="entry name" value="HARBI1-like"/>
</dbReference>
<evidence type="ECO:0000256" key="7">
    <source>
        <dbReference type="ARBA" id="ARBA00023242"/>
    </source>
</evidence>
<organism evidence="9 10">
    <name type="scientific">Aphis craccivora</name>
    <name type="common">Cowpea aphid</name>
    <dbReference type="NCBI Taxonomy" id="307492"/>
    <lineage>
        <taxon>Eukaryota</taxon>
        <taxon>Metazoa</taxon>
        <taxon>Ecdysozoa</taxon>
        <taxon>Arthropoda</taxon>
        <taxon>Hexapoda</taxon>
        <taxon>Insecta</taxon>
        <taxon>Pterygota</taxon>
        <taxon>Neoptera</taxon>
        <taxon>Paraneoptera</taxon>
        <taxon>Hemiptera</taxon>
        <taxon>Sternorrhyncha</taxon>
        <taxon>Aphidomorpha</taxon>
        <taxon>Aphidoidea</taxon>
        <taxon>Aphididae</taxon>
        <taxon>Aphidini</taxon>
        <taxon>Aphis</taxon>
        <taxon>Aphis</taxon>
    </lineage>
</organism>
<proteinExistence type="inferred from homology"/>
<comment type="subcellular location">
    <subcellularLocation>
        <location evidence="2">Nucleus</location>
    </subcellularLocation>
</comment>
<evidence type="ECO:0000256" key="3">
    <source>
        <dbReference type="ARBA" id="ARBA00006958"/>
    </source>
</evidence>
<dbReference type="InterPro" id="IPR027806">
    <property type="entry name" value="HARBI1_dom"/>
</dbReference>
<dbReference type="GO" id="GO:0005634">
    <property type="term" value="C:nucleus"/>
    <property type="evidence" value="ECO:0007669"/>
    <property type="project" value="UniProtKB-SubCell"/>
</dbReference>
<dbReference type="EMBL" id="VUJU01011712">
    <property type="protein sequence ID" value="KAF0710247.1"/>
    <property type="molecule type" value="Genomic_DNA"/>
</dbReference>
<accession>A0A6G0VV89</accession>
<keyword evidence="7" id="KW-0539">Nucleus</keyword>
<comment type="cofactor">
    <cofactor evidence="1">
        <name>a divalent metal cation</name>
        <dbReference type="ChEBI" id="CHEBI:60240"/>
    </cofactor>
</comment>
<gene>
    <name evidence="9" type="ORF">FWK35_00027524</name>
</gene>
<evidence type="ECO:0000256" key="4">
    <source>
        <dbReference type="ARBA" id="ARBA00022722"/>
    </source>
</evidence>
<keyword evidence="10" id="KW-1185">Reference proteome</keyword>
<evidence type="ECO:0000256" key="2">
    <source>
        <dbReference type="ARBA" id="ARBA00004123"/>
    </source>
</evidence>
<sequence>YTIVYRFFTCPKYNLFGIFTYTFTMNNIQLNIRLLLDDEVRKIEYDQQQRTLCATLKVERLLSRSRSIFNLPDIEFRNSYRVNKATLERIIQELTPFLKKNCRSDGISIETKVSTVVRFLAQGAYQRGVGNESNISLSQPSVSKVLNEVIDCINLHLLQKFRTRFGIPGVIGIIDGSQIGIFPPSTNHNQYPEFVYVNRKGFHSINTQLIVDHTYHILNVNAKFPGSTHDSHIWKMSLIRNHLSNTYRHDHEWLLGDSGYPLEPWLLTPFSNPEDGSLESRFNNKFTSARSIVERAIGMLKGRWRCLCKQRMLHYKPTTASKIINACSVLHNICIDNFDANSEDEEYYEPYDANDQVQFPAGNALHTEGNNNRSEIMDYIQRNQ</sequence>
<evidence type="ECO:0000313" key="10">
    <source>
        <dbReference type="Proteomes" id="UP000478052"/>
    </source>
</evidence>
<protein>
    <submittedName>
        <fullName evidence="9">Putative nuclease HARBI1</fullName>
    </submittedName>
</protein>
<dbReference type="Pfam" id="PF13359">
    <property type="entry name" value="DDE_Tnp_4"/>
    <property type="match status" value="1"/>
</dbReference>